<evidence type="ECO:0000259" key="2">
    <source>
        <dbReference type="Pfam" id="PF13568"/>
    </source>
</evidence>
<dbReference type="EMBL" id="CP003156">
    <property type="protein sequence ID" value="AEV31662.1"/>
    <property type="molecule type" value="Genomic_DNA"/>
</dbReference>
<gene>
    <name evidence="3" type="ordered locus">Oweho_0648</name>
</gene>
<dbReference type="Proteomes" id="UP000005631">
    <property type="component" value="Chromosome"/>
</dbReference>
<dbReference type="eggNOG" id="COG3637">
    <property type="taxonomic scope" value="Bacteria"/>
</dbReference>
<reference evidence="3 4" key="1">
    <citation type="journal article" date="2012" name="Stand. Genomic Sci.">
        <title>Genome sequence of the orange-pigmented seawater bacterium Owenweeksia hongkongensis type strain (UST20020801(T)).</title>
        <authorList>
            <person name="Riedel T."/>
            <person name="Held B."/>
            <person name="Nolan M."/>
            <person name="Lucas S."/>
            <person name="Lapidus A."/>
            <person name="Tice H."/>
            <person name="Del Rio T.G."/>
            <person name="Cheng J.F."/>
            <person name="Han C."/>
            <person name="Tapia R."/>
            <person name="Goodwin L.A."/>
            <person name="Pitluck S."/>
            <person name="Liolios K."/>
            <person name="Mavromatis K."/>
            <person name="Pagani I."/>
            <person name="Ivanova N."/>
            <person name="Mikhailova N."/>
            <person name="Pati A."/>
            <person name="Chen A."/>
            <person name="Palaniappan K."/>
            <person name="Rohde M."/>
            <person name="Tindall B.J."/>
            <person name="Detter J.C."/>
            <person name="Goker M."/>
            <person name="Woyke T."/>
            <person name="Bristow J."/>
            <person name="Eisen J.A."/>
            <person name="Markowitz V."/>
            <person name="Hugenholtz P."/>
            <person name="Klenk H.P."/>
            <person name="Kyrpides N.C."/>
        </authorList>
    </citation>
    <scope>NUCLEOTIDE SEQUENCE</scope>
    <source>
        <strain evidence="4">DSM 17368 / JCM 12287 / NRRL B-23963</strain>
    </source>
</reference>
<feature type="signal peptide" evidence="1">
    <location>
        <begin position="1"/>
        <end position="21"/>
    </location>
</feature>
<dbReference type="SUPFAM" id="SSF56925">
    <property type="entry name" value="OMPA-like"/>
    <property type="match status" value="1"/>
</dbReference>
<name>G8R0Z1_OWEHD</name>
<evidence type="ECO:0000256" key="1">
    <source>
        <dbReference type="SAM" id="SignalP"/>
    </source>
</evidence>
<dbReference type="RefSeq" id="WP_014201023.1">
    <property type="nucleotide sequence ID" value="NC_016599.1"/>
</dbReference>
<proteinExistence type="predicted"/>
<feature type="domain" description="Outer membrane protein beta-barrel" evidence="2">
    <location>
        <begin position="25"/>
        <end position="195"/>
    </location>
</feature>
<dbReference type="OrthoDB" id="947434at2"/>
<evidence type="ECO:0000313" key="3">
    <source>
        <dbReference type="EMBL" id="AEV31662.1"/>
    </source>
</evidence>
<evidence type="ECO:0000313" key="4">
    <source>
        <dbReference type="Proteomes" id="UP000005631"/>
    </source>
</evidence>
<sequence>MKNISKLFSLGLLLCASTVTFGQKINAAAGLNFSSIMQSADASAGVLPDPKIRTGFHVGATVDYPLTDLISVDGGLLFSSMGYKFDETVAIVDVSGTLSAYYLTIPILAKANFEVADIQTFVGVGPYIGVGLFGNSETETTSFFGTQKSDDKIEWGNEKDEDQLKRLDFGLQAKAGVEFDKISVAFFYGLGLINIATENSGNGDLTAKNTVFGLTVGYTLFEL</sequence>
<keyword evidence="4" id="KW-1185">Reference proteome</keyword>
<organism evidence="3 4">
    <name type="scientific">Owenweeksia hongkongensis (strain DSM 17368 / CIP 108786 / JCM 12287 / NRRL B-23963 / UST20020801)</name>
    <dbReference type="NCBI Taxonomy" id="926562"/>
    <lineage>
        <taxon>Bacteria</taxon>
        <taxon>Pseudomonadati</taxon>
        <taxon>Bacteroidota</taxon>
        <taxon>Flavobacteriia</taxon>
        <taxon>Flavobacteriales</taxon>
        <taxon>Owenweeksiaceae</taxon>
        <taxon>Owenweeksia</taxon>
    </lineage>
</organism>
<dbReference type="STRING" id="926562.Oweho_0648"/>
<dbReference type="InterPro" id="IPR025665">
    <property type="entry name" value="Beta-barrel_OMP_2"/>
</dbReference>
<feature type="chain" id="PRO_5003514519" description="Outer membrane protein beta-barrel domain-containing protein" evidence="1">
    <location>
        <begin position="22"/>
        <end position="223"/>
    </location>
</feature>
<dbReference type="HOGENOM" id="CLU_082049_1_1_10"/>
<accession>G8R0Z1</accession>
<dbReference type="Pfam" id="PF13568">
    <property type="entry name" value="OMP_b-brl_2"/>
    <property type="match status" value="1"/>
</dbReference>
<protein>
    <recommendedName>
        <fullName evidence="2">Outer membrane protein beta-barrel domain-containing protein</fullName>
    </recommendedName>
</protein>
<dbReference type="KEGG" id="oho:Oweho_0648"/>
<keyword evidence="1" id="KW-0732">Signal</keyword>
<dbReference type="InterPro" id="IPR011250">
    <property type="entry name" value="OMP/PagP_B-barrel"/>
</dbReference>
<dbReference type="AlphaFoldDB" id="G8R0Z1"/>